<organism evidence="3 4">
    <name type="scientific">Vibrio zhanjiangensis</name>
    <dbReference type="NCBI Taxonomy" id="1046128"/>
    <lineage>
        <taxon>Bacteria</taxon>
        <taxon>Pseudomonadati</taxon>
        <taxon>Pseudomonadota</taxon>
        <taxon>Gammaproteobacteria</taxon>
        <taxon>Vibrionales</taxon>
        <taxon>Vibrionaceae</taxon>
        <taxon>Vibrio</taxon>
    </lineage>
</organism>
<dbReference type="InterPro" id="IPR006665">
    <property type="entry name" value="OmpA-like"/>
</dbReference>
<dbReference type="Pfam" id="PF00691">
    <property type="entry name" value="OmpA"/>
    <property type="match status" value="1"/>
</dbReference>
<dbReference type="InterPro" id="IPR050330">
    <property type="entry name" value="Bact_OuterMem_StrucFunc"/>
</dbReference>
<dbReference type="Pfam" id="PF18393">
    <property type="entry name" value="MotY_N"/>
    <property type="match status" value="1"/>
</dbReference>
<gene>
    <name evidence="3" type="ORF">GCM10007938_13270</name>
</gene>
<dbReference type="Proteomes" id="UP001157138">
    <property type="component" value="Unassembled WGS sequence"/>
</dbReference>
<evidence type="ECO:0000313" key="3">
    <source>
        <dbReference type="EMBL" id="GLT17549.1"/>
    </source>
</evidence>
<dbReference type="PROSITE" id="PS51123">
    <property type="entry name" value="OMPA_2"/>
    <property type="match status" value="1"/>
</dbReference>
<protein>
    <submittedName>
        <fullName evidence="3">Sodium-type flagellar protein MotY</fullName>
    </submittedName>
</protein>
<evidence type="ECO:0000313" key="4">
    <source>
        <dbReference type="Proteomes" id="UP001157138"/>
    </source>
</evidence>
<dbReference type="InterPro" id="IPR041544">
    <property type="entry name" value="MotY_N"/>
</dbReference>
<keyword evidence="3" id="KW-0282">Flagellum</keyword>
<dbReference type="Gene3D" id="2.60.40.2540">
    <property type="match status" value="1"/>
</dbReference>
<evidence type="ECO:0000256" key="1">
    <source>
        <dbReference type="PROSITE-ProRule" id="PRU00473"/>
    </source>
</evidence>
<dbReference type="SUPFAM" id="SSF103088">
    <property type="entry name" value="OmpA-like"/>
    <property type="match status" value="1"/>
</dbReference>
<dbReference type="InterPro" id="IPR036737">
    <property type="entry name" value="OmpA-like_sf"/>
</dbReference>
<comment type="caution">
    <text evidence="3">The sequence shown here is derived from an EMBL/GenBank/DDBJ whole genome shotgun (WGS) entry which is preliminary data.</text>
</comment>
<feature type="domain" description="OmpA-like" evidence="2">
    <location>
        <begin position="174"/>
        <end position="292"/>
    </location>
</feature>
<dbReference type="CDD" id="cd07185">
    <property type="entry name" value="OmpA_C-like"/>
    <property type="match status" value="1"/>
</dbReference>
<keyword evidence="3" id="KW-0966">Cell projection</keyword>
<dbReference type="PANTHER" id="PTHR30329:SF17">
    <property type="entry name" value="LIPOPROTEIN YFIB-RELATED"/>
    <property type="match status" value="1"/>
</dbReference>
<accession>A0ABQ6EX29</accession>
<dbReference type="PRINTS" id="PR01023">
    <property type="entry name" value="NAFLGMOTY"/>
</dbReference>
<dbReference type="Gene3D" id="3.30.1330.60">
    <property type="entry name" value="OmpA-like domain"/>
    <property type="match status" value="1"/>
</dbReference>
<dbReference type="EMBL" id="BSPW01000024">
    <property type="protein sequence ID" value="GLT17549.1"/>
    <property type="molecule type" value="Genomic_DNA"/>
</dbReference>
<keyword evidence="3" id="KW-0969">Cilium</keyword>
<keyword evidence="1" id="KW-0472">Membrane</keyword>
<sequence length="310" mass="35520">MALKKVMNINVKREYLLLIIFYCSSAMANFDWGIPMDEVNWIYKGSRLECSLIFENSSYGKFSFLSEEIGKLTFKISLAGNNNRWKYAQVYSTPEPWSIDNKNKPVGQNTSIKNSYFTFHQNIDVLLDKLTKGSWIAFHLSGKEVSERQWLQLPTVRIQEPLLEFRRCLTQLPKMSYETAQNLTIYFGQGSYAIDGIQKKILADFSTYLKADTSVTQVLIDGYSDNTGSDLSNLNLSRQRANELAHALQSYGIAEDKIQVRSHGVRYPIASNDTPEDQAKNRRVTIRIVRSNEQIVPQQKTKTIKNTEEA</sequence>
<keyword evidence="4" id="KW-1185">Reference proteome</keyword>
<reference evidence="4" key="1">
    <citation type="journal article" date="2019" name="Int. J. Syst. Evol. Microbiol.">
        <title>The Global Catalogue of Microorganisms (GCM) 10K type strain sequencing project: providing services to taxonomists for standard genome sequencing and annotation.</title>
        <authorList>
            <consortium name="The Broad Institute Genomics Platform"/>
            <consortium name="The Broad Institute Genome Sequencing Center for Infectious Disease"/>
            <person name="Wu L."/>
            <person name="Ma J."/>
        </authorList>
    </citation>
    <scope>NUCLEOTIDE SEQUENCE [LARGE SCALE GENOMIC DNA]</scope>
    <source>
        <strain evidence="4">NBRC 108723</strain>
    </source>
</reference>
<evidence type="ECO:0000259" key="2">
    <source>
        <dbReference type="PROSITE" id="PS51123"/>
    </source>
</evidence>
<proteinExistence type="predicted"/>
<name>A0ABQ6EX29_9VIBR</name>
<dbReference type="PANTHER" id="PTHR30329">
    <property type="entry name" value="STATOR ELEMENT OF FLAGELLAR MOTOR COMPLEX"/>
    <property type="match status" value="1"/>
</dbReference>